<comment type="caution">
    <text evidence="3">The sequence shown here is derived from an EMBL/GenBank/DDBJ whole genome shotgun (WGS) entry which is preliminary data.</text>
</comment>
<dbReference type="AlphaFoldDB" id="A0A853C301"/>
<evidence type="ECO:0000313" key="4">
    <source>
        <dbReference type="Proteomes" id="UP000530424"/>
    </source>
</evidence>
<sequence>MAHLKLSGVSADGRLLLLFDEDGEGYTVEISPTLRRAVDQALRTGPRGDTPPRTEPTMSSTLRPRDIQDRIRSGETPEAVATAAGTTVEAIMPFVVPVLAEREHVAQRAQRSSVRRAAGDGGTPGARVLEDAVTAQMRSNDTKPDTVTWDSFRREDGRWTLTASYDAPRRSGTAHFTYDAPGNYVTADDDDARWLIGDLRPAPAAPAPADDLQQARQRRLAAVGTDELPFADDALDLVGTDPDQFTGPAADTTPAAPEPPEEAPAASEEPPAAQQDDPADARQRRPVQKKRGRASVPSWDEIMFGGES</sequence>
<evidence type="ECO:0000313" key="3">
    <source>
        <dbReference type="EMBL" id="NYJ01062.1"/>
    </source>
</evidence>
<proteinExistence type="predicted"/>
<feature type="compositionally biased region" description="Basic residues" evidence="1">
    <location>
        <begin position="284"/>
        <end position="293"/>
    </location>
</feature>
<reference evidence="3 4" key="1">
    <citation type="submission" date="2020-07" db="EMBL/GenBank/DDBJ databases">
        <title>Sequencing the genomes of 1000 actinobacteria strains.</title>
        <authorList>
            <person name="Klenk H.-P."/>
        </authorList>
    </citation>
    <scope>NUCLEOTIDE SEQUENCE [LARGE SCALE GENOMIC DNA]</scope>
    <source>
        <strain evidence="3 4">DSM 103833</strain>
    </source>
</reference>
<dbReference type="NCBIfam" id="NF040712">
    <property type="entry name" value="SepH"/>
    <property type="match status" value="1"/>
</dbReference>
<dbReference type="RefSeq" id="WP_179667583.1">
    <property type="nucleotide sequence ID" value="NZ_JACCFP010000001.1"/>
</dbReference>
<evidence type="ECO:0000259" key="2">
    <source>
        <dbReference type="Pfam" id="PF11268"/>
    </source>
</evidence>
<dbReference type="Pfam" id="PF11268">
    <property type="entry name" value="DUF3071"/>
    <property type="match status" value="1"/>
</dbReference>
<organism evidence="3 4">
    <name type="scientific">Nocardioides thalensis</name>
    <dbReference type="NCBI Taxonomy" id="1914755"/>
    <lineage>
        <taxon>Bacteria</taxon>
        <taxon>Bacillati</taxon>
        <taxon>Actinomycetota</taxon>
        <taxon>Actinomycetes</taxon>
        <taxon>Propionibacteriales</taxon>
        <taxon>Nocardioidaceae</taxon>
        <taxon>Nocardioides</taxon>
    </lineage>
</organism>
<accession>A0A853C301</accession>
<feature type="region of interest" description="Disordered" evidence="1">
    <location>
        <begin position="232"/>
        <end position="308"/>
    </location>
</feature>
<dbReference type="InterPro" id="IPR021421">
    <property type="entry name" value="DUF3071"/>
</dbReference>
<keyword evidence="4" id="KW-1185">Reference proteome</keyword>
<feature type="domain" description="DUF3071" evidence="2">
    <location>
        <begin position="1"/>
        <end position="178"/>
    </location>
</feature>
<dbReference type="InterPro" id="IPR047682">
    <property type="entry name" value="SepH-like"/>
</dbReference>
<dbReference type="Proteomes" id="UP000530424">
    <property type="component" value="Unassembled WGS sequence"/>
</dbReference>
<feature type="region of interest" description="Disordered" evidence="1">
    <location>
        <begin position="41"/>
        <end position="62"/>
    </location>
</feature>
<protein>
    <recommendedName>
        <fullName evidence="2">DUF3071 domain-containing protein</fullName>
    </recommendedName>
</protein>
<feature type="compositionally biased region" description="Low complexity" evidence="1">
    <location>
        <begin position="263"/>
        <end position="276"/>
    </location>
</feature>
<gene>
    <name evidence="3" type="ORF">HNR19_001760</name>
</gene>
<dbReference type="EMBL" id="JACCFP010000001">
    <property type="protein sequence ID" value="NYJ01062.1"/>
    <property type="molecule type" value="Genomic_DNA"/>
</dbReference>
<name>A0A853C301_9ACTN</name>
<evidence type="ECO:0000256" key="1">
    <source>
        <dbReference type="SAM" id="MobiDB-lite"/>
    </source>
</evidence>